<dbReference type="EMBL" id="OIVN01000228">
    <property type="protein sequence ID" value="SPC76682.1"/>
    <property type="molecule type" value="Genomic_DNA"/>
</dbReference>
<sequence>MLRMNKDHRSPGLRWSLPLSGGSFGNHESLLGGLLHLLCGLLCKTLAGWALRSFNHGGLCCRRCCGRRFCERVYRDRWSMRKTSFLLQLWGLEIRCSLWERALLLSFSSFLVSAGAAADGLVMESAVDHLRLFWHFSAASTISGIVPPPPSEFQCAHCRQSEMKKPVKGSSEDEDAFRIRLVEWDSNNHQILTWLRNTSIPSISNLLGNFDDARTAWDMLAKQYSSSHGTREYQLSIEQYRIRQDPGQSITDFFARFQFIWDQLDLVDPPWGTPNDAMKYATHVVIKCVSTNFLWPCMMIMSLSVQSDSDQSSPNTRRSDRKSNKFCDIARSMATLLRLVIATIEALLPLLMVIPTRHPLLLLLLHTLDPPLHSPQINWKTSSLRLSSELVMHPLPLLFLSCLDPRTGQELGTGRRIGRLFEISSLRLPATSVSAATSS</sequence>
<gene>
    <name evidence="1" type="ORF">FSB_LOCUS4564</name>
</gene>
<reference evidence="1" key="1">
    <citation type="submission" date="2018-02" db="EMBL/GenBank/DDBJ databases">
        <authorList>
            <person name="Cohen D.B."/>
            <person name="Kent A.D."/>
        </authorList>
    </citation>
    <scope>NUCLEOTIDE SEQUENCE</scope>
</reference>
<proteinExistence type="predicted"/>
<dbReference type="AlphaFoldDB" id="A0A2N9EPD4"/>
<accession>A0A2N9EPD4</accession>
<evidence type="ECO:0000313" key="1">
    <source>
        <dbReference type="EMBL" id="SPC76682.1"/>
    </source>
</evidence>
<evidence type="ECO:0008006" key="2">
    <source>
        <dbReference type="Google" id="ProtNLM"/>
    </source>
</evidence>
<organism evidence="1">
    <name type="scientific">Fagus sylvatica</name>
    <name type="common">Beechnut</name>
    <dbReference type="NCBI Taxonomy" id="28930"/>
    <lineage>
        <taxon>Eukaryota</taxon>
        <taxon>Viridiplantae</taxon>
        <taxon>Streptophyta</taxon>
        <taxon>Embryophyta</taxon>
        <taxon>Tracheophyta</taxon>
        <taxon>Spermatophyta</taxon>
        <taxon>Magnoliopsida</taxon>
        <taxon>eudicotyledons</taxon>
        <taxon>Gunneridae</taxon>
        <taxon>Pentapetalae</taxon>
        <taxon>rosids</taxon>
        <taxon>fabids</taxon>
        <taxon>Fagales</taxon>
        <taxon>Fagaceae</taxon>
        <taxon>Fagus</taxon>
    </lineage>
</organism>
<protein>
    <recommendedName>
        <fullName evidence="2">Retrotransposon gag domain-containing protein</fullName>
    </recommendedName>
</protein>
<name>A0A2N9EPD4_FAGSY</name>